<reference evidence="3 4" key="1">
    <citation type="journal article" date="2018" name="PLoS Genet.">
        <title>Population sequencing reveals clonal diversity and ancestral inbreeding in the grapevine cultivar Chardonnay.</title>
        <authorList>
            <person name="Roach M.J."/>
            <person name="Johnson D.L."/>
            <person name="Bohlmann J."/>
            <person name="van Vuuren H.J."/>
            <person name="Jones S.J."/>
            <person name="Pretorius I.S."/>
            <person name="Schmidt S.A."/>
            <person name="Borneman A.R."/>
        </authorList>
    </citation>
    <scope>NUCLEOTIDE SEQUENCE [LARGE SCALE GENOMIC DNA]</scope>
    <source>
        <strain evidence="4">cv. Chardonnay</strain>
        <tissue evidence="3">Leaf</tissue>
    </source>
</reference>
<evidence type="ECO:0000313" key="3">
    <source>
        <dbReference type="EMBL" id="RVW39352.1"/>
    </source>
</evidence>
<dbReference type="EMBL" id="QGNW01001488">
    <property type="protein sequence ID" value="RVW39352.1"/>
    <property type="molecule type" value="Genomic_DNA"/>
</dbReference>
<accession>A0A438DVA3</accession>
<protein>
    <recommendedName>
        <fullName evidence="2">Retrotransposon gag domain-containing protein</fullName>
    </recommendedName>
</protein>
<proteinExistence type="predicted"/>
<dbReference type="PANTHER" id="PTHR33223">
    <property type="entry name" value="CCHC-TYPE DOMAIN-CONTAINING PROTEIN"/>
    <property type="match status" value="1"/>
</dbReference>
<name>A0A438DVA3_VITVI</name>
<evidence type="ECO:0000256" key="1">
    <source>
        <dbReference type="SAM" id="MobiDB-lite"/>
    </source>
</evidence>
<evidence type="ECO:0000259" key="2">
    <source>
        <dbReference type="Pfam" id="PF03732"/>
    </source>
</evidence>
<feature type="region of interest" description="Disordered" evidence="1">
    <location>
        <begin position="1"/>
        <end position="20"/>
    </location>
</feature>
<comment type="caution">
    <text evidence="3">The sequence shown here is derived from an EMBL/GenBank/DDBJ whole genome shotgun (WGS) entry which is preliminary data.</text>
</comment>
<evidence type="ECO:0000313" key="4">
    <source>
        <dbReference type="Proteomes" id="UP000288805"/>
    </source>
</evidence>
<dbReference type="Proteomes" id="UP000288805">
    <property type="component" value="Unassembled WGS sequence"/>
</dbReference>
<dbReference type="AlphaFoldDB" id="A0A438DVA3"/>
<feature type="domain" description="Retrotransposon gag" evidence="2">
    <location>
        <begin position="227"/>
        <end position="305"/>
    </location>
</feature>
<dbReference type="Pfam" id="PF03732">
    <property type="entry name" value="Retrotrans_gag"/>
    <property type="match status" value="1"/>
</dbReference>
<gene>
    <name evidence="3" type="ORF">CK203_102528</name>
</gene>
<feature type="compositionally biased region" description="Low complexity" evidence="1">
    <location>
        <begin position="57"/>
        <end position="71"/>
    </location>
</feature>
<organism evidence="3 4">
    <name type="scientific">Vitis vinifera</name>
    <name type="common">Grape</name>
    <dbReference type="NCBI Taxonomy" id="29760"/>
    <lineage>
        <taxon>Eukaryota</taxon>
        <taxon>Viridiplantae</taxon>
        <taxon>Streptophyta</taxon>
        <taxon>Embryophyta</taxon>
        <taxon>Tracheophyta</taxon>
        <taxon>Spermatophyta</taxon>
        <taxon>Magnoliopsida</taxon>
        <taxon>eudicotyledons</taxon>
        <taxon>Gunneridae</taxon>
        <taxon>Pentapetalae</taxon>
        <taxon>rosids</taxon>
        <taxon>Vitales</taxon>
        <taxon>Vitaceae</taxon>
        <taxon>Viteae</taxon>
        <taxon>Vitis</taxon>
    </lineage>
</organism>
<dbReference type="InterPro" id="IPR005162">
    <property type="entry name" value="Retrotrans_gag_dom"/>
</dbReference>
<feature type="compositionally biased region" description="Low complexity" evidence="1">
    <location>
        <begin position="1"/>
        <end position="12"/>
    </location>
</feature>
<dbReference type="PANTHER" id="PTHR33223:SF10">
    <property type="entry name" value="AMINOTRANSFERASE-LIKE PLANT MOBILE DOMAIN-CONTAINING PROTEIN"/>
    <property type="match status" value="1"/>
</dbReference>
<feature type="region of interest" description="Disordered" evidence="1">
    <location>
        <begin position="53"/>
        <end position="100"/>
    </location>
</feature>
<sequence length="313" mass="35755">MSTPSRSRSSTRGGEDHLEWREAIKRQQLESERQMQALLQEIARLREKNVVLRIQASSTGPPRGQRSRGQGANSRHDPESIYPGIAGAIPETGNRQRDKRPQLSYAMRARLGPQEPGKTRPTVTTTWDAHPDPLVTPMVQNAFPHQAVRQARRNLLNEPLIGSISKRLDDMLSTPFCSHIIHYDPPRGFLVPKFSTYDGSSDPFDHIMHYRQLMTLDIGNDALLCKVFPASRQGQTLSWFHRLPPNSVDNFRDLSEAFVGQYLCSARHKQNISTLQNLKMQENESLREFVKRFDQVVLQVEAYSMDVVLQIFK</sequence>